<dbReference type="Gene3D" id="3.40.50.1390">
    <property type="entry name" value="Resolvase, N-terminal catalytic domain"/>
    <property type="match status" value="1"/>
</dbReference>
<dbReference type="PANTHER" id="PTHR30461:SF23">
    <property type="entry name" value="DNA RECOMBINASE-RELATED"/>
    <property type="match status" value="1"/>
</dbReference>
<dbReference type="GO" id="GO:0000150">
    <property type="term" value="F:DNA strand exchange activity"/>
    <property type="evidence" value="ECO:0007669"/>
    <property type="project" value="InterPro"/>
</dbReference>
<dbReference type="OrthoDB" id="9811097at2"/>
<dbReference type="InterPro" id="IPR025827">
    <property type="entry name" value="Zn_ribbon_recom_dom"/>
</dbReference>
<reference evidence="8 9" key="1">
    <citation type="submission" date="2019-01" db="EMBL/GenBank/DDBJ databases">
        <title>Complete genome sequence of Cohnella hallensis HS21 isolated from Korean fir (Abies koreana) rhizospheric soil.</title>
        <authorList>
            <person name="Jiang L."/>
            <person name="Kang S.W."/>
            <person name="Kim S."/>
            <person name="Jung J."/>
            <person name="Kim C.Y."/>
            <person name="Kim D.H."/>
            <person name="Kim S.W."/>
            <person name="Lee J."/>
        </authorList>
    </citation>
    <scope>NUCLEOTIDE SEQUENCE [LARGE SCALE GENOMIC DNA]</scope>
    <source>
        <strain evidence="8 9">HS21</strain>
    </source>
</reference>
<dbReference type="Pfam" id="PF13408">
    <property type="entry name" value="Zn_ribbon_recom"/>
    <property type="match status" value="1"/>
</dbReference>
<dbReference type="RefSeq" id="WP_130606225.1">
    <property type="nucleotide sequence ID" value="NZ_AP019400.1"/>
</dbReference>
<dbReference type="EMBL" id="AP019400">
    <property type="protein sequence ID" value="BBI32006.1"/>
    <property type="molecule type" value="Genomic_DNA"/>
</dbReference>
<evidence type="ECO:0000313" key="8">
    <source>
        <dbReference type="EMBL" id="BBI32006.1"/>
    </source>
</evidence>
<dbReference type="SUPFAM" id="SSF53041">
    <property type="entry name" value="Resolvase-like"/>
    <property type="match status" value="1"/>
</dbReference>
<gene>
    <name evidence="8" type="primary">int</name>
    <name evidence="8" type="ORF">KCTCHS21_14050</name>
</gene>
<protein>
    <submittedName>
        <fullName evidence="8">Integrase</fullName>
    </submittedName>
</protein>
<keyword evidence="2" id="KW-0238">DNA-binding</keyword>
<dbReference type="AlphaFoldDB" id="A0A3T1D1N8"/>
<dbReference type="GO" id="GO:0003677">
    <property type="term" value="F:DNA binding"/>
    <property type="evidence" value="ECO:0007669"/>
    <property type="project" value="UniProtKB-KW"/>
</dbReference>
<dbReference type="PANTHER" id="PTHR30461">
    <property type="entry name" value="DNA-INVERTASE FROM LAMBDOID PROPHAGE"/>
    <property type="match status" value="1"/>
</dbReference>
<evidence type="ECO:0000256" key="1">
    <source>
        <dbReference type="ARBA" id="ARBA00022908"/>
    </source>
</evidence>
<feature type="domain" description="Resolvase/invertase-type recombinase catalytic" evidence="7">
    <location>
        <begin position="2"/>
        <end position="149"/>
    </location>
</feature>
<accession>A0A3T1D1N8</accession>
<sequence length="491" mass="57041">MRVVLYIRVSTEEQANEGYSIRAQKNQLIDYCRVNGYEIVKICIDDGYSAKNTKRPRLQEVLTLAQNKEIDAVVVYKLDRFTRSVKDLYELLEDLQSNGVGFISRQEKFDTTTAMGRAMIGILGVFAQFERELIAERVRLGMEQKVKEGKRPGGKYPFGYTSTGLLIGEEANYIKMVRSLYMSGMSYQAIAAQMFNEGIVRRNGEWTATNVALTLENPFYAGIIRFGSKMANGKYPQRKREERVDVIEVIGSHEAIWTVEEFKEHILRMRRRSNGGNSRKAIYWFNGVLRCGRCGASMYGRSTTKRSRVDGKELLGTFYWCAKRKENKSCNQPMFRQKHVEHLIKEHIKNIRVEMDQVKEYQTEIDERESEKKKEVAKLKRELEKVKSRIKKWQYAFAEDLIDENDLRLRMDEEHIAEQGINNKLELVTGVSVQTPDQLFQLIDLWDDMNDIEKQQVIGVMFDRIVLITEEENVKGVKNAYFPATVKVSFR</sequence>
<dbReference type="KEGG" id="cohn:KCTCHS21_14050"/>
<dbReference type="InterPro" id="IPR006118">
    <property type="entry name" value="Recombinase_CS"/>
</dbReference>
<feature type="active site" description="O-(5'-phospho-DNA)-serine intermediate" evidence="4 5">
    <location>
        <position position="10"/>
    </location>
</feature>
<feature type="coiled-coil region" evidence="6">
    <location>
        <begin position="344"/>
        <end position="396"/>
    </location>
</feature>
<proteinExistence type="predicted"/>
<evidence type="ECO:0000256" key="5">
    <source>
        <dbReference type="PROSITE-ProRule" id="PRU10137"/>
    </source>
</evidence>
<keyword evidence="1" id="KW-0229">DNA integration</keyword>
<dbReference type="Pfam" id="PF00239">
    <property type="entry name" value="Resolvase"/>
    <property type="match status" value="1"/>
</dbReference>
<dbReference type="InterPro" id="IPR006119">
    <property type="entry name" value="Resolv_N"/>
</dbReference>
<dbReference type="Pfam" id="PF07508">
    <property type="entry name" value="Recombinase"/>
    <property type="match status" value="1"/>
</dbReference>
<dbReference type="InterPro" id="IPR050639">
    <property type="entry name" value="SSR_resolvase"/>
</dbReference>
<evidence type="ECO:0000256" key="4">
    <source>
        <dbReference type="PIRSR" id="PIRSR606118-50"/>
    </source>
</evidence>
<dbReference type="Gene3D" id="3.90.1750.20">
    <property type="entry name" value="Putative Large Serine Recombinase, Chain B, Domain 2"/>
    <property type="match status" value="1"/>
</dbReference>
<evidence type="ECO:0000256" key="2">
    <source>
        <dbReference type="ARBA" id="ARBA00023125"/>
    </source>
</evidence>
<keyword evidence="6" id="KW-0175">Coiled coil</keyword>
<dbReference type="GO" id="GO:0015074">
    <property type="term" value="P:DNA integration"/>
    <property type="evidence" value="ECO:0007669"/>
    <property type="project" value="UniProtKB-KW"/>
</dbReference>
<keyword evidence="9" id="KW-1185">Reference proteome</keyword>
<dbReference type="InterPro" id="IPR011109">
    <property type="entry name" value="DNA_bind_recombinase_dom"/>
</dbReference>
<keyword evidence="3" id="KW-0233">DNA recombination</keyword>
<dbReference type="InterPro" id="IPR038109">
    <property type="entry name" value="DNA_bind_recomb_sf"/>
</dbReference>
<name>A0A3T1D1N8_9BACL</name>
<dbReference type="SMART" id="SM00857">
    <property type="entry name" value="Resolvase"/>
    <property type="match status" value="1"/>
</dbReference>
<evidence type="ECO:0000256" key="3">
    <source>
        <dbReference type="ARBA" id="ARBA00023172"/>
    </source>
</evidence>
<dbReference type="PROSITE" id="PS51736">
    <property type="entry name" value="RECOMBINASES_3"/>
    <property type="match status" value="1"/>
</dbReference>
<evidence type="ECO:0000259" key="7">
    <source>
        <dbReference type="PROSITE" id="PS51736"/>
    </source>
</evidence>
<dbReference type="InterPro" id="IPR036162">
    <property type="entry name" value="Resolvase-like_N_sf"/>
</dbReference>
<dbReference type="Proteomes" id="UP000289856">
    <property type="component" value="Chromosome"/>
</dbReference>
<dbReference type="CDD" id="cd03768">
    <property type="entry name" value="SR_ResInv"/>
    <property type="match status" value="1"/>
</dbReference>
<evidence type="ECO:0000313" key="9">
    <source>
        <dbReference type="Proteomes" id="UP000289856"/>
    </source>
</evidence>
<dbReference type="PROSITE" id="PS00397">
    <property type="entry name" value="RECOMBINASES_1"/>
    <property type="match status" value="1"/>
</dbReference>
<organism evidence="8 9">
    <name type="scientific">Cohnella abietis</name>
    <dbReference type="NCBI Taxonomy" id="2507935"/>
    <lineage>
        <taxon>Bacteria</taxon>
        <taxon>Bacillati</taxon>
        <taxon>Bacillota</taxon>
        <taxon>Bacilli</taxon>
        <taxon>Bacillales</taxon>
        <taxon>Paenibacillaceae</taxon>
        <taxon>Cohnella</taxon>
    </lineage>
</organism>
<evidence type="ECO:0000256" key="6">
    <source>
        <dbReference type="SAM" id="Coils"/>
    </source>
</evidence>